<dbReference type="SUPFAM" id="SSF47005">
    <property type="entry name" value="Peripheral subunit-binding domain of 2-oxo acid dehydrogenase complex"/>
    <property type="match status" value="1"/>
</dbReference>
<dbReference type="GO" id="GO:0006086">
    <property type="term" value="P:pyruvate decarboxylation to acetyl-CoA"/>
    <property type="evidence" value="ECO:0007669"/>
    <property type="project" value="InterPro"/>
</dbReference>
<proteinExistence type="inferred from homology"/>
<keyword evidence="9" id="KW-1185">Reference proteome</keyword>
<dbReference type="InterPro" id="IPR036625">
    <property type="entry name" value="E3-bd_dom_sf"/>
</dbReference>
<organism evidence="8 9">
    <name type="scientific">Striga asiatica</name>
    <name type="common">Asiatic witchweed</name>
    <name type="synonym">Buchnera asiatica</name>
    <dbReference type="NCBI Taxonomy" id="4170"/>
    <lineage>
        <taxon>Eukaryota</taxon>
        <taxon>Viridiplantae</taxon>
        <taxon>Streptophyta</taxon>
        <taxon>Embryophyta</taxon>
        <taxon>Tracheophyta</taxon>
        <taxon>Spermatophyta</taxon>
        <taxon>Magnoliopsida</taxon>
        <taxon>eudicotyledons</taxon>
        <taxon>Gunneridae</taxon>
        <taxon>Pentapetalae</taxon>
        <taxon>asterids</taxon>
        <taxon>lamiids</taxon>
        <taxon>Lamiales</taxon>
        <taxon>Orobanchaceae</taxon>
        <taxon>Buchnereae</taxon>
        <taxon>Striga</taxon>
    </lineage>
</organism>
<dbReference type="Pfam" id="PF00364">
    <property type="entry name" value="Biotin_lipoyl"/>
    <property type="match status" value="1"/>
</dbReference>
<keyword evidence="3" id="KW-0809">Transit peptide</keyword>
<evidence type="ECO:0000313" key="9">
    <source>
        <dbReference type="Proteomes" id="UP000325081"/>
    </source>
</evidence>
<evidence type="ECO:0000256" key="1">
    <source>
        <dbReference type="ARBA" id="ARBA00007317"/>
    </source>
</evidence>
<evidence type="ECO:0000256" key="3">
    <source>
        <dbReference type="ARBA" id="ARBA00022946"/>
    </source>
</evidence>
<accession>A0A5A7P6G9</accession>
<name>A0A5A7P6G9_STRAF</name>
<dbReference type="OrthoDB" id="537444at2759"/>
<dbReference type="EMBL" id="BKCP01002447">
    <property type="protein sequence ID" value="GER28393.1"/>
    <property type="molecule type" value="Genomic_DNA"/>
</dbReference>
<dbReference type="Pfam" id="PF02817">
    <property type="entry name" value="E3_binding"/>
    <property type="match status" value="1"/>
</dbReference>
<comment type="similarity">
    <text evidence="1 4">Belongs to the 2-oxoacid dehydrogenase family.</text>
</comment>
<dbReference type="CDD" id="cd06849">
    <property type="entry name" value="lipoyl_domain"/>
    <property type="match status" value="1"/>
</dbReference>
<dbReference type="PROSITE" id="PS51826">
    <property type="entry name" value="PSBD"/>
    <property type="match status" value="1"/>
</dbReference>
<comment type="cofactor">
    <cofactor evidence="4">
        <name>(R)-lipoate</name>
        <dbReference type="ChEBI" id="CHEBI:83088"/>
    </cofactor>
</comment>
<dbReference type="GO" id="GO:0045254">
    <property type="term" value="C:pyruvate dehydrogenase complex"/>
    <property type="evidence" value="ECO:0007669"/>
    <property type="project" value="InterPro"/>
</dbReference>
<dbReference type="PROSITE" id="PS50968">
    <property type="entry name" value="BIOTINYL_LIPOYL"/>
    <property type="match status" value="1"/>
</dbReference>
<feature type="domain" description="Peripheral subunit-binding (PSBD)" evidence="7">
    <location>
        <begin position="477"/>
        <end position="514"/>
    </location>
</feature>
<evidence type="ECO:0000256" key="2">
    <source>
        <dbReference type="ARBA" id="ARBA00022823"/>
    </source>
</evidence>
<comment type="caution">
    <text evidence="8">The sequence shown here is derived from an EMBL/GenBank/DDBJ whole genome shotgun (WGS) entry which is preliminary data.</text>
</comment>
<dbReference type="Proteomes" id="UP000325081">
    <property type="component" value="Unassembled WGS sequence"/>
</dbReference>
<dbReference type="SUPFAM" id="SSF51230">
    <property type="entry name" value="Single hybrid motif"/>
    <property type="match status" value="1"/>
</dbReference>
<dbReference type="EC" id="2.3.1.-" evidence="4"/>
<dbReference type="Gene3D" id="3.30.559.10">
    <property type="entry name" value="Chloramphenicol acetyltransferase-like domain"/>
    <property type="match status" value="1"/>
</dbReference>
<dbReference type="InterPro" id="IPR011053">
    <property type="entry name" value="Single_hybrid_motif"/>
</dbReference>
<dbReference type="AlphaFoldDB" id="A0A5A7P6G9"/>
<sequence>MNSSDLRRGVGEQRLSNFFAYLFAINVGCYKVSSIYSEYAARANNKLAESGKNGGCVAEVGKIDGEVRTSPTVDEEAGGCGGCVAEVGKIDENDVIQPRRSIGTTVTTVPTSGEAVRRHTHIDFTSLFQDLSFVMGVTNLLKQIMPSIPLATLSPPPSPEADMLKTPEKKNGHFTEDKRKSLDGQENSETNLRHEGTRGDIFAANLRMRQTNNVLRDRAIYTRWFTSDARPSVNKIDDISKPRPLNIKPEDKIGIRKFSAGTFGSSHQSVNKTLVSSMRMNKGNGLWITSKVRAPATGFLFNSQPANLVRRFSTDSGQFDIGILAGNIARWLKKEGDKVSPGEVLCEVETDKATVEMECMEEGYLAKILRGDGSSGIKVGELCMFAQWYSLIRLLFHSIISTVVLHCHIIAITVEEEDDVAKFKDYTPTSDATPTPAPKAPSSPSPPKQEVAEAPAASPEPKGSKPSAPSSAGDRIFASPLARKLAEDHNISLSNIKGTGPDGRIVKADIEDYLASRGKEVSQAPKVDTASATLDYVDIPHSQIRKVSFDVMALSYDEPLITASRLLQSKQTIPHYYLTVDTCVDKLMELRVRLNSIQEASGGKRISVNDLVIKAAALALRKVPQCNSSWTNEYIRQYHNVNINVAVQTENGLYVPVIRDADKKGLSKISDEVKHLAQKAKENSLKPEDYEGGTFTVSNLGGPFGIKQFCAIINPPQAGILAVGSAEKRVIPGAGPDQYAFASFMSVTLSCDHRVIDGAIGAEWLKAFKGYVENPESMLL</sequence>
<dbReference type="InterPro" id="IPR023213">
    <property type="entry name" value="CAT-like_dom_sf"/>
</dbReference>
<dbReference type="Pfam" id="PF00198">
    <property type="entry name" value="2-oxoacid_dh"/>
    <property type="match status" value="1"/>
</dbReference>
<dbReference type="InterPro" id="IPR001078">
    <property type="entry name" value="2-oxoacid_DH_actylTfrase"/>
</dbReference>
<dbReference type="FunFam" id="3.30.559.10:FF:000003">
    <property type="entry name" value="Acetyltransferase component of pyruvate dehydrogenase complex"/>
    <property type="match status" value="1"/>
</dbReference>
<dbReference type="PROSITE" id="PS00189">
    <property type="entry name" value="LIPOYL"/>
    <property type="match status" value="1"/>
</dbReference>
<dbReference type="InterPro" id="IPR004167">
    <property type="entry name" value="PSBD"/>
</dbReference>
<protein>
    <recommendedName>
        <fullName evidence="4">Dihydrolipoamide acetyltransferase component of pyruvate dehydrogenase complex</fullName>
        <ecNumber evidence="4">2.3.1.-</ecNumber>
    </recommendedName>
</protein>
<dbReference type="InterPro" id="IPR045257">
    <property type="entry name" value="E2/Pdx1"/>
</dbReference>
<dbReference type="GO" id="GO:0004742">
    <property type="term" value="F:dihydrolipoyllysine-residue acetyltransferase activity"/>
    <property type="evidence" value="ECO:0007669"/>
    <property type="project" value="TreeGrafter"/>
</dbReference>
<evidence type="ECO:0000256" key="5">
    <source>
        <dbReference type="SAM" id="MobiDB-lite"/>
    </source>
</evidence>
<evidence type="ECO:0000313" key="8">
    <source>
        <dbReference type="EMBL" id="GER28393.1"/>
    </source>
</evidence>
<gene>
    <name evidence="8" type="ORF">STAS_04182</name>
</gene>
<feature type="region of interest" description="Disordered" evidence="5">
    <location>
        <begin position="425"/>
        <end position="473"/>
    </location>
</feature>
<keyword evidence="4" id="KW-0012">Acyltransferase</keyword>
<dbReference type="Gene3D" id="2.40.50.100">
    <property type="match status" value="1"/>
</dbReference>
<dbReference type="PANTHER" id="PTHR23151">
    <property type="entry name" value="DIHYDROLIPOAMIDE ACETYL/SUCCINYL-TRANSFERASE-RELATED"/>
    <property type="match status" value="1"/>
</dbReference>
<keyword evidence="2 4" id="KW-0450">Lipoyl</keyword>
<evidence type="ECO:0000256" key="4">
    <source>
        <dbReference type="RuleBase" id="RU003423"/>
    </source>
</evidence>
<feature type="domain" description="Lipoyl-binding" evidence="6">
    <location>
        <begin position="308"/>
        <end position="393"/>
    </location>
</feature>
<feature type="compositionally biased region" description="Low complexity" evidence="5">
    <location>
        <begin position="452"/>
        <end position="473"/>
    </location>
</feature>
<dbReference type="SUPFAM" id="SSF52777">
    <property type="entry name" value="CoA-dependent acyltransferases"/>
    <property type="match status" value="1"/>
</dbReference>
<dbReference type="PANTHER" id="PTHR23151:SF90">
    <property type="entry name" value="DIHYDROLIPOYLLYSINE-RESIDUE ACETYLTRANSFERASE COMPONENT OF PYRUVATE DEHYDROGENASE COMPLEX, MITOCHONDRIAL-RELATED"/>
    <property type="match status" value="1"/>
</dbReference>
<reference evidence="9" key="1">
    <citation type="journal article" date="2019" name="Curr. Biol.">
        <title>Genome Sequence of Striga asiatica Provides Insight into the Evolution of Plant Parasitism.</title>
        <authorList>
            <person name="Yoshida S."/>
            <person name="Kim S."/>
            <person name="Wafula E.K."/>
            <person name="Tanskanen J."/>
            <person name="Kim Y.M."/>
            <person name="Honaas L."/>
            <person name="Yang Z."/>
            <person name="Spallek T."/>
            <person name="Conn C.E."/>
            <person name="Ichihashi Y."/>
            <person name="Cheong K."/>
            <person name="Cui S."/>
            <person name="Der J.P."/>
            <person name="Gundlach H."/>
            <person name="Jiao Y."/>
            <person name="Hori C."/>
            <person name="Ishida J.K."/>
            <person name="Kasahara H."/>
            <person name="Kiba T."/>
            <person name="Kim M.S."/>
            <person name="Koo N."/>
            <person name="Laohavisit A."/>
            <person name="Lee Y.H."/>
            <person name="Lumba S."/>
            <person name="McCourt P."/>
            <person name="Mortimer J.C."/>
            <person name="Mutuku J.M."/>
            <person name="Nomura T."/>
            <person name="Sasaki-Sekimoto Y."/>
            <person name="Seto Y."/>
            <person name="Wang Y."/>
            <person name="Wakatake T."/>
            <person name="Sakakibara H."/>
            <person name="Demura T."/>
            <person name="Yamaguchi S."/>
            <person name="Yoneyama K."/>
            <person name="Manabe R.I."/>
            <person name="Nelson D.C."/>
            <person name="Schulman A.H."/>
            <person name="Timko M.P."/>
            <person name="dePamphilis C.W."/>
            <person name="Choi D."/>
            <person name="Shirasu K."/>
        </authorList>
    </citation>
    <scope>NUCLEOTIDE SEQUENCE [LARGE SCALE GENOMIC DNA]</scope>
    <source>
        <strain evidence="9">cv. UVA1</strain>
    </source>
</reference>
<feature type="compositionally biased region" description="Pro residues" evidence="5">
    <location>
        <begin position="435"/>
        <end position="447"/>
    </location>
</feature>
<dbReference type="InterPro" id="IPR003016">
    <property type="entry name" value="2-oxoA_DH_lipoyl-BS"/>
</dbReference>
<evidence type="ECO:0000259" key="7">
    <source>
        <dbReference type="PROSITE" id="PS51826"/>
    </source>
</evidence>
<keyword evidence="8" id="KW-0670">Pyruvate</keyword>
<dbReference type="InterPro" id="IPR000089">
    <property type="entry name" value="Biotin_lipoyl"/>
</dbReference>
<feature type="compositionally biased region" description="Basic and acidic residues" evidence="5">
    <location>
        <begin position="162"/>
        <end position="183"/>
    </location>
</feature>
<keyword evidence="4 8" id="KW-0808">Transferase</keyword>
<evidence type="ECO:0000259" key="6">
    <source>
        <dbReference type="PROSITE" id="PS50968"/>
    </source>
</evidence>
<dbReference type="Gene3D" id="4.10.320.10">
    <property type="entry name" value="E3-binding domain"/>
    <property type="match status" value="1"/>
</dbReference>
<dbReference type="FunFam" id="4.10.320.10:FF:000006">
    <property type="entry name" value="Acetyltransferase component of pyruvate dehydrogenase complex"/>
    <property type="match status" value="1"/>
</dbReference>
<feature type="region of interest" description="Disordered" evidence="5">
    <location>
        <begin position="152"/>
        <end position="195"/>
    </location>
</feature>